<dbReference type="PROSITE" id="PS01063">
    <property type="entry name" value="SIGMA70_ECF"/>
    <property type="match status" value="1"/>
</dbReference>
<keyword evidence="4 6" id="KW-0238">DNA-binding</keyword>
<dbReference type="GO" id="GO:0003677">
    <property type="term" value="F:DNA binding"/>
    <property type="evidence" value="ECO:0007669"/>
    <property type="project" value="UniProtKB-KW"/>
</dbReference>
<name>A0A1M5A881_9BACT</name>
<dbReference type="PANTHER" id="PTHR43133">
    <property type="entry name" value="RNA POLYMERASE ECF-TYPE SIGMA FACTO"/>
    <property type="match status" value="1"/>
</dbReference>
<dbReference type="STRING" id="1484053.SAMN05444274_104227"/>
<accession>A0A1M5A881</accession>
<dbReference type="Pfam" id="PF08281">
    <property type="entry name" value="Sigma70_r4_2"/>
    <property type="match status" value="1"/>
</dbReference>
<evidence type="ECO:0000256" key="1">
    <source>
        <dbReference type="ARBA" id="ARBA00010641"/>
    </source>
</evidence>
<keyword evidence="2 6" id="KW-0805">Transcription regulation</keyword>
<dbReference type="PANTHER" id="PTHR43133:SF46">
    <property type="entry name" value="RNA POLYMERASE SIGMA-70 FACTOR ECF SUBFAMILY"/>
    <property type="match status" value="1"/>
</dbReference>
<dbReference type="EMBL" id="FQUM01000004">
    <property type="protein sequence ID" value="SHF26500.1"/>
    <property type="molecule type" value="Genomic_DNA"/>
</dbReference>
<evidence type="ECO:0000256" key="2">
    <source>
        <dbReference type="ARBA" id="ARBA00023015"/>
    </source>
</evidence>
<dbReference type="InterPro" id="IPR007627">
    <property type="entry name" value="RNA_pol_sigma70_r2"/>
</dbReference>
<dbReference type="InterPro" id="IPR013324">
    <property type="entry name" value="RNA_pol_sigma_r3/r4-like"/>
</dbReference>
<dbReference type="CDD" id="cd06171">
    <property type="entry name" value="Sigma70_r4"/>
    <property type="match status" value="1"/>
</dbReference>
<dbReference type="InterPro" id="IPR013325">
    <property type="entry name" value="RNA_pol_sigma_r2"/>
</dbReference>
<dbReference type="InterPro" id="IPR000838">
    <property type="entry name" value="RNA_pol_sigma70_ECF_CS"/>
</dbReference>
<dbReference type="Pfam" id="PF04542">
    <property type="entry name" value="Sigma70_r2"/>
    <property type="match status" value="1"/>
</dbReference>
<dbReference type="InterPro" id="IPR036388">
    <property type="entry name" value="WH-like_DNA-bd_sf"/>
</dbReference>
<dbReference type="InterPro" id="IPR014284">
    <property type="entry name" value="RNA_pol_sigma-70_dom"/>
</dbReference>
<dbReference type="InterPro" id="IPR013249">
    <property type="entry name" value="RNA_pol_sigma70_r4_t2"/>
</dbReference>
<dbReference type="InterPro" id="IPR039425">
    <property type="entry name" value="RNA_pol_sigma-70-like"/>
</dbReference>
<evidence type="ECO:0000256" key="3">
    <source>
        <dbReference type="ARBA" id="ARBA00023082"/>
    </source>
</evidence>
<evidence type="ECO:0000256" key="5">
    <source>
        <dbReference type="ARBA" id="ARBA00023163"/>
    </source>
</evidence>
<feature type="domain" description="HTH luxR-type" evidence="7">
    <location>
        <begin position="128"/>
        <end position="193"/>
    </location>
</feature>
<sequence length="193" mass="22608">MTEEINISRIISNLAEDDEGALEELFNFYYPRLFSFSKSFFKIEDGIDDIIQEVFIKIWRNRKKINSASTFNSFIFTITKNLLLNELRSRLNNENAREKIRNLSIAQEYSSIADIEYDELKTKVDEIIDKLPERQKEVFVLSRAEGLSHKEIAEKLGIKTKTVEYHITQAAGLIKSKLKELGMISLLYFYLFF</sequence>
<protein>
    <recommendedName>
        <fullName evidence="6">RNA polymerase sigma factor</fullName>
    </recommendedName>
</protein>
<dbReference type="InterPro" id="IPR000792">
    <property type="entry name" value="Tscrpt_reg_LuxR_C"/>
</dbReference>
<dbReference type="GO" id="GO:0016987">
    <property type="term" value="F:sigma factor activity"/>
    <property type="evidence" value="ECO:0007669"/>
    <property type="project" value="UniProtKB-KW"/>
</dbReference>
<comment type="similarity">
    <text evidence="1 6">Belongs to the sigma-70 factor family. ECF subfamily.</text>
</comment>
<dbReference type="OrthoDB" id="1493347at2"/>
<dbReference type="Gene3D" id="1.10.1740.10">
    <property type="match status" value="1"/>
</dbReference>
<dbReference type="NCBIfam" id="TIGR02937">
    <property type="entry name" value="sigma70-ECF"/>
    <property type="match status" value="1"/>
</dbReference>
<keyword evidence="3 6" id="KW-0731">Sigma factor</keyword>
<dbReference type="RefSeq" id="WP_073001259.1">
    <property type="nucleotide sequence ID" value="NZ_FQUM01000004.1"/>
</dbReference>
<keyword evidence="5 6" id="KW-0804">Transcription</keyword>
<dbReference type="SMART" id="SM00421">
    <property type="entry name" value="HTH_LUXR"/>
    <property type="match status" value="1"/>
</dbReference>
<evidence type="ECO:0000256" key="6">
    <source>
        <dbReference type="RuleBase" id="RU000716"/>
    </source>
</evidence>
<evidence type="ECO:0000313" key="9">
    <source>
        <dbReference type="Proteomes" id="UP000184164"/>
    </source>
</evidence>
<dbReference type="InterPro" id="IPR014327">
    <property type="entry name" value="RNA_pol_sigma70_bacteroid"/>
</dbReference>
<dbReference type="NCBIfam" id="TIGR02985">
    <property type="entry name" value="Sig70_bacteroi1"/>
    <property type="match status" value="1"/>
</dbReference>
<reference evidence="8 9" key="1">
    <citation type="submission" date="2016-11" db="EMBL/GenBank/DDBJ databases">
        <authorList>
            <person name="Jaros S."/>
            <person name="Januszkiewicz K."/>
            <person name="Wedrychowicz H."/>
        </authorList>
    </citation>
    <scope>NUCLEOTIDE SEQUENCE [LARGE SCALE GENOMIC DNA]</scope>
    <source>
        <strain evidence="8 9">DSM 26910</strain>
    </source>
</reference>
<dbReference type="GO" id="GO:0006352">
    <property type="term" value="P:DNA-templated transcription initiation"/>
    <property type="evidence" value="ECO:0007669"/>
    <property type="project" value="InterPro"/>
</dbReference>
<organism evidence="8 9">
    <name type="scientific">Mariniphaga anaerophila</name>
    <dbReference type="NCBI Taxonomy" id="1484053"/>
    <lineage>
        <taxon>Bacteria</taxon>
        <taxon>Pseudomonadati</taxon>
        <taxon>Bacteroidota</taxon>
        <taxon>Bacteroidia</taxon>
        <taxon>Marinilabiliales</taxon>
        <taxon>Prolixibacteraceae</taxon>
        <taxon>Mariniphaga</taxon>
    </lineage>
</organism>
<dbReference type="Gene3D" id="1.10.10.10">
    <property type="entry name" value="Winged helix-like DNA-binding domain superfamily/Winged helix DNA-binding domain"/>
    <property type="match status" value="1"/>
</dbReference>
<keyword evidence="9" id="KW-1185">Reference proteome</keyword>
<dbReference type="SUPFAM" id="SSF88946">
    <property type="entry name" value="Sigma2 domain of RNA polymerase sigma factors"/>
    <property type="match status" value="1"/>
</dbReference>
<proteinExistence type="inferred from homology"/>
<evidence type="ECO:0000256" key="4">
    <source>
        <dbReference type="ARBA" id="ARBA00023125"/>
    </source>
</evidence>
<evidence type="ECO:0000259" key="7">
    <source>
        <dbReference type="SMART" id="SM00421"/>
    </source>
</evidence>
<dbReference type="Proteomes" id="UP000184164">
    <property type="component" value="Unassembled WGS sequence"/>
</dbReference>
<evidence type="ECO:0000313" key="8">
    <source>
        <dbReference type="EMBL" id="SHF26500.1"/>
    </source>
</evidence>
<dbReference type="AlphaFoldDB" id="A0A1M5A881"/>
<dbReference type="SUPFAM" id="SSF88659">
    <property type="entry name" value="Sigma3 and sigma4 domains of RNA polymerase sigma factors"/>
    <property type="match status" value="1"/>
</dbReference>
<gene>
    <name evidence="8" type="ORF">SAMN05444274_104227</name>
</gene>